<dbReference type="AlphaFoldDB" id="A0A843VAX3"/>
<protein>
    <submittedName>
        <fullName evidence="1">Uncharacterized protein</fullName>
    </submittedName>
</protein>
<dbReference type="EMBL" id="NMUH01001557">
    <property type="protein sequence ID" value="MQL93398.1"/>
    <property type="molecule type" value="Genomic_DNA"/>
</dbReference>
<sequence length="75" mass="8061">MRWPDRPCSQGCHDLIATGSIVAICLSELTSPSRSVQGHVTFSVNPVATLTRVSQIMTLHTPMGQDPSDERPGVS</sequence>
<keyword evidence="2" id="KW-1185">Reference proteome</keyword>
<dbReference type="Proteomes" id="UP000652761">
    <property type="component" value="Unassembled WGS sequence"/>
</dbReference>
<evidence type="ECO:0000313" key="2">
    <source>
        <dbReference type="Proteomes" id="UP000652761"/>
    </source>
</evidence>
<comment type="caution">
    <text evidence="1">The sequence shown here is derived from an EMBL/GenBank/DDBJ whole genome shotgun (WGS) entry which is preliminary data.</text>
</comment>
<organism evidence="1 2">
    <name type="scientific">Colocasia esculenta</name>
    <name type="common">Wild taro</name>
    <name type="synonym">Arum esculentum</name>
    <dbReference type="NCBI Taxonomy" id="4460"/>
    <lineage>
        <taxon>Eukaryota</taxon>
        <taxon>Viridiplantae</taxon>
        <taxon>Streptophyta</taxon>
        <taxon>Embryophyta</taxon>
        <taxon>Tracheophyta</taxon>
        <taxon>Spermatophyta</taxon>
        <taxon>Magnoliopsida</taxon>
        <taxon>Liliopsida</taxon>
        <taxon>Araceae</taxon>
        <taxon>Aroideae</taxon>
        <taxon>Colocasieae</taxon>
        <taxon>Colocasia</taxon>
    </lineage>
</organism>
<name>A0A843VAX3_COLES</name>
<accession>A0A843VAX3</accession>
<evidence type="ECO:0000313" key="1">
    <source>
        <dbReference type="EMBL" id="MQL93398.1"/>
    </source>
</evidence>
<gene>
    <name evidence="1" type="ORF">Taro_026042</name>
</gene>
<proteinExistence type="predicted"/>
<reference evidence="1" key="1">
    <citation type="submission" date="2017-07" db="EMBL/GenBank/DDBJ databases">
        <title>Taro Niue Genome Assembly and Annotation.</title>
        <authorList>
            <person name="Atibalentja N."/>
            <person name="Keating K."/>
            <person name="Fields C.J."/>
        </authorList>
    </citation>
    <scope>NUCLEOTIDE SEQUENCE</scope>
    <source>
        <strain evidence="1">Niue_2</strain>
        <tissue evidence="1">Leaf</tissue>
    </source>
</reference>